<evidence type="ECO:0000259" key="6">
    <source>
        <dbReference type="PROSITE" id="PS51519"/>
    </source>
</evidence>
<dbReference type="CDD" id="cd06407">
    <property type="entry name" value="PB1_NLP"/>
    <property type="match status" value="1"/>
</dbReference>
<feature type="region of interest" description="Disordered" evidence="5">
    <location>
        <begin position="599"/>
        <end position="625"/>
    </location>
</feature>
<proteinExistence type="predicted"/>
<dbReference type="GO" id="GO:0003677">
    <property type="term" value="F:DNA binding"/>
    <property type="evidence" value="ECO:0007669"/>
    <property type="project" value="UniProtKB-KW"/>
</dbReference>
<dbReference type="SUPFAM" id="SSF54277">
    <property type="entry name" value="CAD &amp; PB1 domains"/>
    <property type="match status" value="1"/>
</dbReference>
<gene>
    <name evidence="8" type="ORF">RJ641_019675</name>
</gene>
<keyword evidence="9" id="KW-1185">Reference proteome</keyword>
<dbReference type="InterPro" id="IPR055081">
    <property type="entry name" value="NLP1-9_GAF"/>
</dbReference>
<feature type="domain" description="RWP-RK" evidence="6">
    <location>
        <begin position="617"/>
        <end position="698"/>
    </location>
</feature>
<accession>A0AAN8YVM9</accession>
<dbReference type="GO" id="GO:0003700">
    <property type="term" value="F:DNA-binding transcription factor activity"/>
    <property type="evidence" value="ECO:0007669"/>
    <property type="project" value="InterPro"/>
</dbReference>
<evidence type="ECO:0000256" key="3">
    <source>
        <dbReference type="ARBA" id="ARBA00023163"/>
    </source>
</evidence>
<dbReference type="Pfam" id="PF22922">
    <property type="entry name" value="GAF_NLP"/>
    <property type="match status" value="2"/>
</dbReference>
<dbReference type="SMART" id="SM00666">
    <property type="entry name" value="PB1"/>
    <property type="match status" value="1"/>
</dbReference>
<dbReference type="Gene3D" id="3.30.450.40">
    <property type="match status" value="1"/>
</dbReference>
<evidence type="ECO:0000256" key="2">
    <source>
        <dbReference type="ARBA" id="ARBA00023125"/>
    </source>
</evidence>
<dbReference type="InterPro" id="IPR045012">
    <property type="entry name" value="NLP"/>
</dbReference>
<reference evidence="8 9" key="1">
    <citation type="submission" date="2023-12" db="EMBL/GenBank/DDBJ databases">
        <title>A high-quality genome assembly for Dillenia turbinata (Dilleniales).</title>
        <authorList>
            <person name="Chanderbali A."/>
        </authorList>
    </citation>
    <scope>NUCLEOTIDE SEQUENCE [LARGE SCALE GENOMIC DNA]</scope>
    <source>
        <strain evidence="8">LSX21</strain>
        <tissue evidence="8">Leaf</tissue>
    </source>
</reference>
<keyword evidence="2" id="KW-0238">DNA-binding</keyword>
<dbReference type="InterPro" id="IPR034891">
    <property type="entry name" value="PB1_NLP"/>
</dbReference>
<dbReference type="PROSITE" id="PS51745">
    <property type="entry name" value="PB1"/>
    <property type="match status" value="1"/>
</dbReference>
<dbReference type="AlphaFoldDB" id="A0AAN8YVM9"/>
<feature type="compositionally biased region" description="Low complexity" evidence="5">
    <location>
        <begin position="605"/>
        <end position="616"/>
    </location>
</feature>
<evidence type="ECO:0000313" key="8">
    <source>
        <dbReference type="EMBL" id="KAK6916814.1"/>
    </source>
</evidence>
<dbReference type="Pfam" id="PF02042">
    <property type="entry name" value="RWP-RK"/>
    <property type="match status" value="1"/>
</dbReference>
<keyword evidence="3" id="KW-0804">Transcription</keyword>
<organism evidence="8 9">
    <name type="scientific">Dillenia turbinata</name>
    <dbReference type="NCBI Taxonomy" id="194707"/>
    <lineage>
        <taxon>Eukaryota</taxon>
        <taxon>Viridiplantae</taxon>
        <taxon>Streptophyta</taxon>
        <taxon>Embryophyta</taxon>
        <taxon>Tracheophyta</taxon>
        <taxon>Spermatophyta</taxon>
        <taxon>Magnoliopsida</taxon>
        <taxon>eudicotyledons</taxon>
        <taxon>Gunneridae</taxon>
        <taxon>Pentapetalae</taxon>
        <taxon>Dilleniales</taxon>
        <taxon>Dilleniaceae</taxon>
        <taxon>Dillenia</taxon>
    </lineage>
</organism>
<dbReference type="InterPro" id="IPR053793">
    <property type="entry name" value="PB1-like"/>
</dbReference>
<evidence type="ECO:0000259" key="7">
    <source>
        <dbReference type="PROSITE" id="PS51745"/>
    </source>
</evidence>
<sequence length="945" mass="105024">MEDGSSSPNSISLSGLNVDFDFMNELFFEGCWLETAETSSNFQQVSSTSSAVYYPVPDYLNSETNTSISKTNKQKESCQGETSRQDFPNFQSSAYKPFEVQSDYQKGFEIATSSFPSESFSFEGMESGKRWWIGPRENSGSASSSSVLERLMLALTYIKNSTRDKDVLIQIWVPTKLGGKRVLTTNDSLFSLESNSANLVNYRNVSKTYQFSTDEDSKESAGLPGRVFMRKVPEWTPDVRFFKAEEYPRIDYARQYDVHGSLAVPILEQGSGSCLGVIEIITTTQKIKYRPDLENICKALKAVDLSSSEIIIPAHVQDFNESYQVALPEIYDILKSACQKHRLPLAQTWAPCIQQGKRGSWHSGGDYAHCISTIDPVYYASDPQMVGFHEACVEQHLFGGQGVVGSSFTSTQPYLATDITAFSKTRYPLSHHARMFGLHAAVAIRLRSRSLLPADFVLEFFLPVDCRHTEEQERIVNSLTIIIQQVCRHLDFATDENMGIETTLPCTKTIVASDGGLNEEETSNQVPSPQEDSTWISRMMETQWKGKGVSISVGCQEEEPRDEFKVTTHWDNEQSYFHHGQLFSGFGLLQEDSGLIGNDEDVRDSSSIGQCTSSSSRKAGEKKRTKAEKTISLQVLRQYFAGSLKDAAKSIGVCPTTLKRICRQHGITRWPSRKLKKVGHTLKKLQHVIDSVQGAEGSIPISSFYANFPQLNSPVASGTSPHSTSKTIDQTNQSPEACRMISPGGSASKSTSSCSQSSNSSLSCSTGPKQTSETINVLGSENALMAEDPGGVLKRTRSDAELLVFTREEPKLLTRSLSHKSFGELPNLDNLPPLPKRSPPGRRETGAHRVKVSFGEEKIRFSMQANWGFTELQKEVLRRFGINDTDSVDLKYMDDDCEWVLLTCDADLEECIDIYRLAHSQTIRLSVHQTSHSKLGSSYGSNNPT</sequence>
<feature type="compositionally biased region" description="Low complexity" evidence="5">
    <location>
        <begin position="742"/>
        <end position="765"/>
    </location>
</feature>
<keyword evidence="4" id="KW-0539">Nucleus</keyword>
<feature type="compositionally biased region" description="Polar residues" evidence="5">
    <location>
        <begin position="714"/>
        <end position="735"/>
    </location>
</feature>
<dbReference type="InterPro" id="IPR000270">
    <property type="entry name" value="PB1_dom"/>
</dbReference>
<comment type="caution">
    <text evidence="8">The sequence shown here is derived from an EMBL/GenBank/DDBJ whole genome shotgun (WGS) entry which is preliminary data.</text>
</comment>
<dbReference type="Proteomes" id="UP001370490">
    <property type="component" value="Unassembled WGS sequence"/>
</dbReference>
<feature type="region of interest" description="Disordered" evidence="5">
    <location>
        <begin position="64"/>
        <end position="86"/>
    </location>
</feature>
<feature type="domain" description="PB1" evidence="7">
    <location>
        <begin position="847"/>
        <end position="930"/>
    </location>
</feature>
<evidence type="ECO:0000256" key="4">
    <source>
        <dbReference type="ARBA" id="ARBA00023242"/>
    </source>
</evidence>
<name>A0AAN8YVM9_9MAGN</name>
<evidence type="ECO:0000313" key="9">
    <source>
        <dbReference type="Proteomes" id="UP001370490"/>
    </source>
</evidence>
<protein>
    <submittedName>
        <fullName evidence="8">PB1 domain</fullName>
    </submittedName>
</protein>
<dbReference type="InterPro" id="IPR003035">
    <property type="entry name" value="RWP-RK_dom"/>
</dbReference>
<dbReference type="Pfam" id="PF00564">
    <property type="entry name" value="PB1"/>
    <property type="match status" value="1"/>
</dbReference>
<dbReference type="PANTHER" id="PTHR32002">
    <property type="entry name" value="PROTEIN NLP8"/>
    <property type="match status" value="1"/>
</dbReference>
<evidence type="ECO:0000256" key="5">
    <source>
        <dbReference type="SAM" id="MobiDB-lite"/>
    </source>
</evidence>
<keyword evidence="1" id="KW-0805">Transcription regulation</keyword>
<dbReference type="PANTHER" id="PTHR32002:SF46">
    <property type="entry name" value="PROTEIN NLP2"/>
    <property type="match status" value="1"/>
</dbReference>
<dbReference type="EMBL" id="JBAMMX010000024">
    <property type="protein sequence ID" value="KAK6916814.1"/>
    <property type="molecule type" value="Genomic_DNA"/>
</dbReference>
<feature type="region of interest" description="Disordered" evidence="5">
    <location>
        <begin position="714"/>
        <end position="772"/>
    </location>
</feature>
<dbReference type="PROSITE" id="PS51519">
    <property type="entry name" value="RWP_RK"/>
    <property type="match status" value="1"/>
</dbReference>
<dbReference type="Gene3D" id="3.10.20.90">
    <property type="entry name" value="Phosphatidylinositol 3-kinase Catalytic Subunit, Chain A, domain 1"/>
    <property type="match status" value="1"/>
</dbReference>
<evidence type="ECO:0000256" key="1">
    <source>
        <dbReference type="ARBA" id="ARBA00023015"/>
    </source>
</evidence>
<dbReference type="InterPro" id="IPR029016">
    <property type="entry name" value="GAF-like_dom_sf"/>
</dbReference>
<feature type="region of interest" description="Disordered" evidence="5">
    <location>
        <begin position="824"/>
        <end position="848"/>
    </location>
</feature>